<dbReference type="PROSITE" id="PS00758">
    <property type="entry name" value="ARGE_DAPE_CPG2_1"/>
    <property type="match status" value="1"/>
</dbReference>
<keyword evidence="2" id="KW-0645">Protease</keyword>
<keyword evidence="8" id="KW-0812">Transmembrane</keyword>
<keyword evidence="5 7" id="KW-0862">Zinc</keyword>
<feature type="binding site" evidence="7">
    <location>
        <position position="553"/>
    </location>
    <ligand>
        <name>Zn(2+)</name>
        <dbReference type="ChEBI" id="CHEBI:29105"/>
        <label>1</label>
    </ligand>
</feature>
<dbReference type="OrthoDB" id="3064516at2759"/>
<accession>A0A1E5RWC8</accession>
<evidence type="ECO:0000256" key="5">
    <source>
        <dbReference type="ARBA" id="ARBA00022833"/>
    </source>
</evidence>
<comment type="caution">
    <text evidence="9">The sequence shown here is derived from an EMBL/GenBank/DDBJ whole genome shotgun (WGS) entry which is preliminary data.</text>
</comment>
<feature type="binding site" evidence="7">
    <location>
        <position position="239"/>
    </location>
    <ligand>
        <name>Zn(2+)</name>
        <dbReference type="ChEBI" id="CHEBI:29105"/>
        <label>1</label>
    </ligand>
</feature>
<evidence type="ECO:0000256" key="2">
    <source>
        <dbReference type="ARBA" id="ARBA00022670"/>
    </source>
</evidence>
<feature type="active site" evidence="6">
    <location>
        <position position="169"/>
    </location>
</feature>
<dbReference type="InterPro" id="IPR017141">
    <property type="entry name" value="Pept_M20_carboxypep"/>
</dbReference>
<comment type="similarity">
    <text evidence="1">Belongs to the peptidase M20A family.</text>
</comment>
<name>A0A1E5RWC8_9ASCO</name>
<dbReference type="Pfam" id="PF01546">
    <property type="entry name" value="Peptidase_M20"/>
    <property type="match status" value="1"/>
</dbReference>
<feature type="binding site" evidence="7">
    <location>
        <position position="204"/>
    </location>
    <ligand>
        <name>Zn(2+)</name>
        <dbReference type="ChEBI" id="CHEBI:29105"/>
        <label>1</label>
    </ligand>
</feature>
<dbReference type="GO" id="GO:0051603">
    <property type="term" value="P:proteolysis involved in protein catabolic process"/>
    <property type="evidence" value="ECO:0007669"/>
    <property type="project" value="TreeGrafter"/>
</dbReference>
<protein>
    <submittedName>
        <fullName evidence="9">Putative carboxypeptidase</fullName>
    </submittedName>
</protein>
<dbReference type="GO" id="GO:0000328">
    <property type="term" value="C:fungal-type vacuole lumen"/>
    <property type="evidence" value="ECO:0007669"/>
    <property type="project" value="TreeGrafter"/>
</dbReference>
<evidence type="ECO:0000256" key="8">
    <source>
        <dbReference type="SAM" id="Phobius"/>
    </source>
</evidence>
<keyword evidence="3 7" id="KW-0479">Metal-binding</keyword>
<feature type="binding site" evidence="7">
    <location>
        <position position="204"/>
    </location>
    <ligand>
        <name>Zn(2+)</name>
        <dbReference type="ChEBI" id="CHEBI:29105"/>
        <label>2</label>
    </ligand>
</feature>
<dbReference type="SUPFAM" id="SSF53187">
    <property type="entry name" value="Zn-dependent exopeptidases"/>
    <property type="match status" value="1"/>
</dbReference>
<dbReference type="InterPro" id="IPR001261">
    <property type="entry name" value="ArgE/DapE_CS"/>
</dbReference>
<proteinExistence type="inferred from homology"/>
<sequence>MEFLTDYVKKAISKTNEKKRKRQIIIACIAGVLLVGLISINLFNPKDKFPDYTSDCSSYGKMPLLFNKSYDKILHDIDYKLEVVNKLSGAVRVPTVVYDSYGQPDLNTSLAEDKEYSEFQKFHDYLEKEFPLVHKHLKKEIVNKVGLVYTWTPDVETDEKPLLLMAHQDVVPVEPSTLDKWSYPPFEGHYDDLTGKIYGRGALDTKLFLIAQFATVELLLKEKYELKKPLIMAYGFDEEKGGDFGAKFIADFLLERYGKDGIEALFDEGEGVVQLDESTFIASPGVAEMGYCDVYIELDTPGGHSSAPNHWDIETTGIGIISEINHYITLDQFQTSVSTNNPVLSFLQCNAKFNPDSLDPAVLKAVRKDSLSKFERAIQQNDLRFTFKTTQSMDVIKGGIKSNAMPENVVDVINHRIDIQSSVNETVWHDLKHVMDAAEKYDLGVTVDWRNTGKVEVLKPSTDLGTFNIRVVGALEPVSTIPYDDFYDMVASTVVSVYNDPLFAGDSGKDVEVLFEGTMSPGNTDSVYYALNNLVNGRVYRFSGNLVEAANAHTVDEWCTDKSLLTSHAFIYSLIVNFNEAY</sequence>
<dbReference type="GO" id="GO:0046872">
    <property type="term" value="F:metal ion binding"/>
    <property type="evidence" value="ECO:0007669"/>
    <property type="project" value="UniProtKB-KW"/>
</dbReference>
<feature type="binding site" evidence="7">
    <location>
        <position position="267"/>
    </location>
    <ligand>
        <name>Zn(2+)</name>
        <dbReference type="ChEBI" id="CHEBI:29105"/>
        <label>2</label>
    </ligand>
</feature>
<keyword evidence="10" id="KW-1185">Reference proteome</keyword>
<dbReference type="Proteomes" id="UP000095605">
    <property type="component" value="Unassembled WGS sequence"/>
</dbReference>
<organism evidence="9 10">
    <name type="scientific">Hanseniaspora opuntiae</name>
    <dbReference type="NCBI Taxonomy" id="211096"/>
    <lineage>
        <taxon>Eukaryota</taxon>
        <taxon>Fungi</taxon>
        <taxon>Dikarya</taxon>
        <taxon>Ascomycota</taxon>
        <taxon>Saccharomycotina</taxon>
        <taxon>Saccharomycetes</taxon>
        <taxon>Saccharomycodales</taxon>
        <taxon>Saccharomycodaceae</taxon>
        <taxon>Hanseniaspora</taxon>
    </lineage>
</organism>
<keyword evidence="9" id="KW-0121">Carboxypeptidase</keyword>
<keyword evidence="4" id="KW-0378">Hydrolase</keyword>
<evidence type="ECO:0000313" key="10">
    <source>
        <dbReference type="Proteomes" id="UP000095605"/>
    </source>
</evidence>
<evidence type="ECO:0000313" key="9">
    <source>
        <dbReference type="EMBL" id="OEJ91146.1"/>
    </source>
</evidence>
<feature type="binding site" evidence="7">
    <location>
        <position position="167"/>
    </location>
    <ligand>
        <name>Zn(2+)</name>
        <dbReference type="ChEBI" id="CHEBI:29105"/>
        <label>2</label>
    </ligand>
</feature>
<evidence type="ECO:0000256" key="7">
    <source>
        <dbReference type="PIRSR" id="PIRSR037217-2"/>
    </source>
</evidence>
<gene>
    <name evidence="9" type="ORF">AWRI3578_g409</name>
</gene>
<evidence type="ECO:0000256" key="4">
    <source>
        <dbReference type="ARBA" id="ARBA00022801"/>
    </source>
</evidence>
<evidence type="ECO:0000256" key="6">
    <source>
        <dbReference type="PIRSR" id="PIRSR037217-1"/>
    </source>
</evidence>
<keyword evidence="8" id="KW-0472">Membrane</keyword>
<feature type="transmembrane region" description="Helical" evidence="8">
    <location>
        <begin position="24"/>
        <end position="43"/>
    </location>
</feature>
<dbReference type="AlphaFoldDB" id="A0A1E5RWC8"/>
<dbReference type="PANTHER" id="PTHR45962">
    <property type="entry name" value="N-FATTY-ACYL-AMINO ACID SYNTHASE/HYDROLASE PM20D1"/>
    <property type="match status" value="1"/>
</dbReference>
<dbReference type="EMBL" id="LPNL01000002">
    <property type="protein sequence ID" value="OEJ91146.1"/>
    <property type="molecule type" value="Genomic_DNA"/>
</dbReference>
<evidence type="ECO:0000256" key="1">
    <source>
        <dbReference type="ARBA" id="ARBA00006247"/>
    </source>
</evidence>
<evidence type="ECO:0000256" key="3">
    <source>
        <dbReference type="ARBA" id="ARBA00022723"/>
    </source>
</evidence>
<dbReference type="Gene3D" id="3.40.630.10">
    <property type="entry name" value="Zn peptidases"/>
    <property type="match status" value="1"/>
</dbReference>
<dbReference type="GO" id="GO:0004181">
    <property type="term" value="F:metallocarboxypeptidase activity"/>
    <property type="evidence" value="ECO:0007669"/>
    <property type="project" value="InterPro"/>
</dbReference>
<feature type="active site" description="Proton acceptor" evidence="6">
    <location>
        <position position="238"/>
    </location>
</feature>
<dbReference type="InterPro" id="IPR047177">
    <property type="entry name" value="Pept_M20A"/>
</dbReference>
<reference evidence="10" key="1">
    <citation type="journal article" date="2016" name="Genome Announc.">
        <title>Genome sequences of three species of Hanseniaspora isolated from spontaneous wine fermentations.</title>
        <authorList>
            <person name="Sternes P.R."/>
            <person name="Lee D."/>
            <person name="Kutyna D.R."/>
            <person name="Borneman A.R."/>
        </authorList>
    </citation>
    <scope>NUCLEOTIDE SEQUENCE [LARGE SCALE GENOMIC DNA]</scope>
    <source>
        <strain evidence="10">AWRI3578</strain>
    </source>
</reference>
<keyword evidence="8" id="KW-1133">Transmembrane helix</keyword>
<dbReference type="PANTHER" id="PTHR45962:SF1">
    <property type="entry name" value="N-FATTY-ACYL-AMINO ACID SYNTHASE_HYDROLASE PM20D1"/>
    <property type="match status" value="1"/>
</dbReference>
<dbReference type="InterPro" id="IPR002933">
    <property type="entry name" value="Peptidase_M20"/>
</dbReference>
<dbReference type="PIRSF" id="PIRSF037217">
    <property type="entry name" value="Carboxypeptidase_S"/>
    <property type="match status" value="1"/>
</dbReference>